<evidence type="ECO:0000256" key="1">
    <source>
        <dbReference type="SAM" id="Coils"/>
    </source>
</evidence>
<accession>A0A553N2G6</accession>
<proteinExistence type="predicted"/>
<dbReference type="STRING" id="623744.A0A553N2G6"/>
<organism evidence="2 3">
    <name type="scientific">Danionella cerebrum</name>
    <dbReference type="NCBI Taxonomy" id="2873325"/>
    <lineage>
        <taxon>Eukaryota</taxon>
        <taxon>Metazoa</taxon>
        <taxon>Chordata</taxon>
        <taxon>Craniata</taxon>
        <taxon>Vertebrata</taxon>
        <taxon>Euteleostomi</taxon>
        <taxon>Actinopterygii</taxon>
        <taxon>Neopterygii</taxon>
        <taxon>Teleostei</taxon>
        <taxon>Ostariophysi</taxon>
        <taxon>Cypriniformes</taxon>
        <taxon>Danionidae</taxon>
        <taxon>Danioninae</taxon>
        <taxon>Danionella</taxon>
    </lineage>
</organism>
<comment type="caution">
    <text evidence="2">The sequence shown here is derived from an EMBL/GenBank/DDBJ whole genome shotgun (WGS) entry which is preliminary data.</text>
</comment>
<protein>
    <submittedName>
        <fullName evidence="2">Uncharacterized protein</fullName>
    </submittedName>
</protein>
<feature type="coiled-coil region" evidence="1">
    <location>
        <begin position="145"/>
        <end position="180"/>
    </location>
</feature>
<keyword evidence="1" id="KW-0175">Coiled coil</keyword>
<dbReference type="AlphaFoldDB" id="A0A553N2G6"/>
<gene>
    <name evidence="2" type="ORF">DNTS_003898</name>
</gene>
<dbReference type="Proteomes" id="UP000316079">
    <property type="component" value="Unassembled WGS sequence"/>
</dbReference>
<sequence length="235" mass="26443">MAEKRSIRMSIEVEALLLEAKESIEAAQNYRSELQQRLHGLSQARKQVKPSQRNRYSNSASKLVLTDGLTHGTLRLGSLEDGDPACFTLLSPYYASGIFSNFLLLPPSPPEKPHSSRKQSCNFLLFMQDRKLGEHSVRGSASQTREALQRHFQDLQTALSRLLNERLTSLMQEVDNIETDSISPLEDCQKLIEQGISTADELLREGEAAIRCGLNEKEEKLGSFTKKALQIQLDR</sequence>
<evidence type="ECO:0000313" key="3">
    <source>
        <dbReference type="Proteomes" id="UP000316079"/>
    </source>
</evidence>
<feature type="coiled-coil region" evidence="1">
    <location>
        <begin position="13"/>
        <end position="44"/>
    </location>
</feature>
<dbReference type="EMBL" id="SRMA01027114">
    <property type="protein sequence ID" value="TRY59626.1"/>
    <property type="molecule type" value="Genomic_DNA"/>
</dbReference>
<name>A0A553N2G6_9TELE</name>
<evidence type="ECO:0000313" key="2">
    <source>
        <dbReference type="EMBL" id="TRY59626.1"/>
    </source>
</evidence>
<dbReference type="OrthoDB" id="9984427at2759"/>
<reference evidence="2 3" key="1">
    <citation type="journal article" date="2019" name="Sci. Data">
        <title>Hybrid genome assembly and annotation of Danionella translucida.</title>
        <authorList>
            <person name="Kadobianskyi M."/>
            <person name="Schulze L."/>
            <person name="Schuelke M."/>
            <person name="Judkewitz B."/>
        </authorList>
    </citation>
    <scope>NUCLEOTIDE SEQUENCE [LARGE SCALE GENOMIC DNA]</scope>
    <source>
        <strain evidence="2 3">Bolton</strain>
    </source>
</reference>
<keyword evidence="3" id="KW-1185">Reference proteome</keyword>